<evidence type="ECO:0000256" key="2">
    <source>
        <dbReference type="ARBA" id="ARBA00023033"/>
    </source>
</evidence>
<evidence type="ECO:0000259" key="4">
    <source>
        <dbReference type="Pfam" id="PF01494"/>
    </source>
</evidence>
<dbReference type="EMBL" id="LR881469">
    <property type="protein sequence ID" value="CAD5330316.1"/>
    <property type="molecule type" value="Genomic_DNA"/>
</dbReference>
<dbReference type="Proteomes" id="UP000516314">
    <property type="component" value="Chromosome 4"/>
</dbReference>
<dbReference type="InterPro" id="IPR036188">
    <property type="entry name" value="FAD/NAD-bd_sf"/>
</dbReference>
<keyword evidence="1" id="KW-0560">Oxidoreductase</keyword>
<feature type="domain" description="FAD-binding" evidence="4">
    <location>
        <begin position="8"/>
        <end position="320"/>
    </location>
</feature>
<sequence length="375" mass="41895">MEEEGSPDIIIVGAGISGLSTAVGLHRLGIRSMVLESSETLRATGFAFTTWFNAWKAMEALGVSQHIRSLHDRLEGWVVGTISAGTPPTEMLFPESEEYESRCVQRKLLLEALAGELPEETIRFSSKVVHIELSGCYKKVHLSDGTILKTKVLVGCDGVYSVVGKWLGFKNPATTARLAIRGLTHFPEGHGFGKRFFQFYGDGVRSGFIPCDHNTVYWFLTHTSTDIDEETNSEILKEFVLNKIKDLPENIKNVVETTDLDSMVMSQLKYRPPWELLWSNITKDNVCVAGDALHPMTPDIGQGGCSAMEDGVILARCLGERKWRSIDLITTAYTVGFIQQSRGKWMNMFRDRFLSSYLSRMLLKKSHFDCGSLVP</sequence>
<gene>
    <name evidence="5" type="ORF">AT9943_LOCUS17860</name>
</gene>
<name>A0A7G2FAX2_ARATH</name>
<dbReference type="PANTHER" id="PTHR45934">
    <property type="entry name" value="FAD/NAD(P)-BINDING OXIDOREDUCTASE FAMILY PROTEIN"/>
    <property type="match status" value="1"/>
</dbReference>
<evidence type="ECO:0000256" key="1">
    <source>
        <dbReference type="ARBA" id="ARBA00023002"/>
    </source>
</evidence>
<keyword evidence="2" id="KW-0503">Monooxygenase</keyword>
<dbReference type="InterPro" id="IPR044560">
    <property type="entry name" value="MOase"/>
</dbReference>
<evidence type="ECO:0000313" key="6">
    <source>
        <dbReference type="Proteomes" id="UP000516314"/>
    </source>
</evidence>
<dbReference type="SUPFAM" id="SSF51905">
    <property type="entry name" value="FAD/NAD(P)-binding domain"/>
    <property type="match status" value="1"/>
</dbReference>
<protein>
    <submittedName>
        <fullName evidence="5">(thale cress) hypothetical protein</fullName>
    </submittedName>
</protein>
<comment type="similarity">
    <text evidence="3">Belongs to the 3-hydroxybenzoate 6-hydroxylase family.</text>
</comment>
<dbReference type="AlphaFoldDB" id="A0A7G2FAX2"/>
<organism evidence="5 6">
    <name type="scientific">Arabidopsis thaliana</name>
    <name type="common">Mouse-ear cress</name>
    <dbReference type="NCBI Taxonomy" id="3702"/>
    <lineage>
        <taxon>Eukaryota</taxon>
        <taxon>Viridiplantae</taxon>
        <taxon>Streptophyta</taxon>
        <taxon>Embryophyta</taxon>
        <taxon>Tracheophyta</taxon>
        <taxon>Spermatophyta</taxon>
        <taxon>Magnoliopsida</taxon>
        <taxon>eudicotyledons</taxon>
        <taxon>Gunneridae</taxon>
        <taxon>Pentapetalae</taxon>
        <taxon>rosids</taxon>
        <taxon>malvids</taxon>
        <taxon>Brassicales</taxon>
        <taxon>Brassicaceae</taxon>
        <taxon>Camelineae</taxon>
        <taxon>Arabidopsis</taxon>
    </lineage>
</organism>
<dbReference type="Pfam" id="PF01494">
    <property type="entry name" value="FAD_binding_3"/>
    <property type="match status" value="1"/>
</dbReference>
<dbReference type="GO" id="GO:0004497">
    <property type="term" value="F:monooxygenase activity"/>
    <property type="evidence" value="ECO:0007669"/>
    <property type="project" value="UniProtKB-KW"/>
</dbReference>
<evidence type="ECO:0000256" key="3">
    <source>
        <dbReference type="ARBA" id="ARBA00024018"/>
    </source>
</evidence>
<evidence type="ECO:0000313" key="5">
    <source>
        <dbReference type="EMBL" id="CAD5330316.1"/>
    </source>
</evidence>
<dbReference type="Gene3D" id="3.50.50.60">
    <property type="entry name" value="FAD/NAD(P)-binding domain"/>
    <property type="match status" value="1"/>
</dbReference>
<dbReference type="InterPro" id="IPR002938">
    <property type="entry name" value="FAD-bd"/>
</dbReference>
<dbReference type="PANTHER" id="PTHR45934:SF20">
    <property type="entry name" value="MONOOXYGENASE 2-RELATED"/>
    <property type="match status" value="1"/>
</dbReference>
<proteinExistence type="inferred from homology"/>
<dbReference type="GO" id="GO:0071949">
    <property type="term" value="F:FAD binding"/>
    <property type="evidence" value="ECO:0007669"/>
    <property type="project" value="InterPro"/>
</dbReference>
<accession>A0A7G2FAX2</accession>
<dbReference type="PRINTS" id="PR00420">
    <property type="entry name" value="RNGMNOXGNASE"/>
</dbReference>
<reference evidence="5 6" key="1">
    <citation type="submission" date="2020-09" db="EMBL/GenBank/DDBJ databases">
        <authorList>
            <person name="Ashkenazy H."/>
        </authorList>
    </citation>
    <scope>NUCLEOTIDE SEQUENCE [LARGE SCALE GENOMIC DNA]</scope>
    <source>
        <strain evidence="6">cv. Cdm-0</strain>
    </source>
</reference>